<feature type="compositionally biased region" description="Basic and acidic residues" evidence="1">
    <location>
        <begin position="113"/>
        <end position="122"/>
    </location>
</feature>
<evidence type="ECO:0000313" key="2">
    <source>
        <dbReference type="EMBL" id="KPP71686.1"/>
    </source>
</evidence>
<reference evidence="2 3" key="1">
    <citation type="submission" date="2015-08" db="EMBL/GenBank/DDBJ databases">
        <title>The genome of the Asian arowana (Scleropages formosus).</title>
        <authorList>
            <person name="Tan M.H."/>
            <person name="Gan H.M."/>
            <person name="Croft L.J."/>
            <person name="Austin C.M."/>
        </authorList>
    </citation>
    <scope>NUCLEOTIDE SEQUENCE [LARGE SCALE GENOMIC DNA]</scope>
    <source>
        <strain evidence="2">Aro1</strain>
    </source>
</reference>
<feature type="region of interest" description="Disordered" evidence="1">
    <location>
        <begin position="183"/>
        <end position="207"/>
    </location>
</feature>
<feature type="region of interest" description="Disordered" evidence="1">
    <location>
        <begin position="103"/>
        <end position="126"/>
    </location>
</feature>
<dbReference type="AlphaFoldDB" id="A0A0P7UC73"/>
<dbReference type="EMBL" id="JARO02002883">
    <property type="protein sequence ID" value="KPP71686.1"/>
    <property type="molecule type" value="Genomic_DNA"/>
</dbReference>
<name>A0A0P7UC73_SCLFO</name>
<organism evidence="2 3">
    <name type="scientific">Scleropages formosus</name>
    <name type="common">Asian bonytongue</name>
    <name type="synonym">Osteoglossum formosum</name>
    <dbReference type="NCBI Taxonomy" id="113540"/>
    <lineage>
        <taxon>Eukaryota</taxon>
        <taxon>Metazoa</taxon>
        <taxon>Chordata</taxon>
        <taxon>Craniata</taxon>
        <taxon>Vertebrata</taxon>
        <taxon>Euteleostomi</taxon>
        <taxon>Actinopterygii</taxon>
        <taxon>Neopterygii</taxon>
        <taxon>Teleostei</taxon>
        <taxon>Osteoglossocephala</taxon>
        <taxon>Osteoglossomorpha</taxon>
        <taxon>Osteoglossiformes</taxon>
        <taxon>Osteoglossidae</taxon>
        <taxon>Scleropages</taxon>
    </lineage>
</organism>
<comment type="caution">
    <text evidence="2">The sequence shown here is derived from an EMBL/GenBank/DDBJ whole genome shotgun (WGS) entry which is preliminary data.</text>
</comment>
<dbReference type="Proteomes" id="UP000034805">
    <property type="component" value="Unassembled WGS sequence"/>
</dbReference>
<protein>
    <submittedName>
        <fullName evidence="2">Uncharacterized protein</fullName>
    </submittedName>
</protein>
<sequence>MPSLGWNSTEAFNRVISSVELHCVVWNVEPNSAVPKLRLHTWAPPVVRYTHVHLYCCPLTAPCDLCCSAVDVKTDDRAEMSVAAKMSLFKELEKHASPEISSFLRPRSGAGVQDRRARRTADQRALTQPVTGEEMVVAASQPRSTTAGESVDLVLVGAKPEEEDESSKLTLGEKLALFTKLAQPDGKAGVPHEAADKRRQKGARYRTQPITLDEVDLVRK</sequence>
<evidence type="ECO:0000256" key="1">
    <source>
        <dbReference type="SAM" id="MobiDB-lite"/>
    </source>
</evidence>
<proteinExistence type="predicted"/>
<evidence type="ECO:0000313" key="3">
    <source>
        <dbReference type="Proteomes" id="UP000034805"/>
    </source>
</evidence>
<gene>
    <name evidence="2" type="ORF">Z043_109384</name>
</gene>
<accession>A0A0P7UC73</accession>